<proteinExistence type="predicted"/>
<dbReference type="AlphaFoldDB" id="A0A852QTE3"/>
<name>A0A852QTE3_9MICO</name>
<reference evidence="2 3" key="1">
    <citation type="submission" date="2020-07" db="EMBL/GenBank/DDBJ databases">
        <title>Sequencing the genomes of 1000 actinobacteria strains.</title>
        <authorList>
            <person name="Klenk H.-P."/>
        </authorList>
    </citation>
    <scope>NUCLEOTIDE SEQUENCE [LARGE SCALE GENOMIC DNA]</scope>
    <source>
        <strain evidence="2 3">DSM 17380</strain>
    </source>
</reference>
<gene>
    <name evidence="2" type="ORF">BJ960_000296</name>
</gene>
<dbReference type="Proteomes" id="UP000586095">
    <property type="component" value="Unassembled WGS sequence"/>
</dbReference>
<dbReference type="Gene3D" id="1.10.10.10">
    <property type="entry name" value="Winged helix-like DNA-binding domain superfamily/Winged helix DNA-binding domain"/>
    <property type="match status" value="1"/>
</dbReference>
<feature type="region of interest" description="Disordered" evidence="1">
    <location>
        <begin position="240"/>
        <end position="321"/>
    </location>
</feature>
<evidence type="ECO:0000256" key="1">
    <source>
        <dbReference type="SAM" id="MobiDB-lite"/>
    </source>
</evidence>
<protein>
    <submittedName>
        <fullName evidence="2">Uncharacterized protein</fullName>
    </submittedName>
</protein>
<dbReference type="InterPro" id="IPR036388">
    <property type="entry name" value="WH-like_DNA-bd_sf"/>
</dbReference>
<comment type="caution">
    <text evidence="2">The sequence shown here is derived from an EMBL/GenBank/DDBJ whole genome shotgun (WGS) entry which is preliminary data.</text>
</comment>
<feature type="compositionally biased region" description="Basic residues" evidence="1">
    <location>
        <begin position="183"/>
        <end position="192"/>
    </location>
</feature>
<keyword evidence="3" id="KW-1185">Reference proteome</keyword>
<feature type="compositionally biased region" description="Low complexity" evidence="1">
    <location>
        <begin position="308"/>
        <end position="321"/>
    </location>
</feature>
<evidence type="ECO:0000313" key="3">
    <source>
        <dbReference type="Proteomes" id="UP000586095"/>
    </source>
</evidence>
<dbReference type="RefSeq" id="WP_185985966.1">
    <property type="nucleotide sequence ID" value="NZ_BAAALZ010000003.1"/>
</dbReference>
<feature type="region of interest" description="Disordered" evidence="1">
    <location>
        <begin position="1"/>
        <end position="30"/>
    </location>
</feature>
<organism evidence="2 3">
    <name type="scientific">Leucobacter aridicollis</name>
    <dbReference type="NCBI Taxonomy" id="283878"/>
    <lineage>
        <taxon>Bacteria</taxon>
        <taxon>Bacillati</taxon>
        <taxon>Actinomycetota</taxon>
        <taxon>Actinomycetes</taxon>
        <taxon>Micrococcales</taxon>
        <taxon>Microbacteriaceae</taxon>
        <taxon>Leucobacter</taxon>
    </lineage>
</organism>
<dbReference type="SUPFAM" id="SSF46785">
    <property type="entry name" value="Winged helix' DNA-binding domain"/>
    <property type="match status" value="1"/>
</dbReference>
<sequence length="321" mass="35439">MSNTQDFNNTGINDTDAQTTATANQTPDAGPVRSMRYWLRAVDTLIARELDARFAEAGASRRDLRVLTLLASGEQLSEKKRARLERHSKRLWALADRGWITREAPNGEAASSTGWVLTDAGQAARERLQQIAQDVQDRVDGSVSHADLMTTTDSLQAIAKELGWTEEMRMHRSGRRDGWANGRGHRRGYGHGRGHDVDGHRGHGHGYANRGGFGGDWHSRPDSLRGREFQGCREHLGRDARYDRSADAERGYGRARDYGRGQDRGFGHGHGTGHRGCGPAFGHATGFDHGHREGGQRSERHHGRGFERGFAAGFTAARSRG</sequence>
<accession>A0A852QTE3</accession>
<dbReference type="EMBL" id="JACCBD010000001">
    <property type="protein sequence ID" value="NYD25493.1"/>
    <property type="molecule type" value="Genomic_DNA"/>
</dbReference>
<feature type="region of interest" description="Disordered" evidence="1">
    <location>
        <begin position="175"/>
        <end position="207"/>
    </location>
</feature>
<feature type="compositionally biased region" description="Polar residues" evidence="1">
    <location>
        <begin position="1"/>
        <end position="12"/>
    </location>
</feature>
<feature type="compositionally biased region" description="Basic and acidic residues" evidence="1">
    <location>
        <begin position="286"/>
        <end position="298"/>
    </location>
</feature>
<feature type="compositionally biased region" description="Low complexity" evidence="1">
    <location>
        <begin position="13"/>
        <end position="26"/>
    </location>
</feature>
<dbReference type="InterPro" id="IPR036390">
    <property type="entry name" value="WH_DNA-bd_sf"/>
</dbReference>
<evidence type="ECO:0000313" key="2">
    <source>
        <dbReference type="EMBL" id="NYD25493.1"/>
    </source>
</evidence>
<feature type="compositionally biased region" description="Basic and acidic residues" evidence="1">
    <location>
        <begin position="240"/>
        <end position="266"/>
    </location>
</feature>